<dbReference type="Proteomes" id="UP001148737">
    <property type="component" value="Unassembled WGS sequence"/>
</dbReference>
<gene>
    <name evidence="1" type="ORF">NLG97_g2285</name>
</gene>
<evidence type="ECO:0000313" key="1">
    <source>
        <dbReference type="EMBL" id="KAJ3496942.1"/>
    </source>
</evidence>
<protein>
    <submittedName>
        <fullName evidence="1">Uncharacterized protein</fullName>
    </submittedName>
</protein>
<accession>A0ACC1R2S2</accession>
<dbReference type="EMBL" id="JANAKD010000150">
    <property type="protein sequence ID" value="KAJ3496942.1"/>
    <property type="molecule type" value="Genomic_DNA"/>
</dbReference>
<sequence length="503" mass="55806">MEVPMLHTNRGFSESTTRADGAGVHTELTKNGTIRRKRWATRARTGCLTCRSRHIRCDEGKPYSSSDVTGASPTVSLETEEATLRGSAEEAIVQSPLFVEPEPPHWEQMEAVRYFRDYIIPLRKQQLIPSERHRPQWSGPNGCYLVMRAASHRIATASRALGIFPGARDEPSMRGVWATVTRHITQLIVSVNIDLRSMTRSPHDKQELFRKIFYLIYFDVAVNPSSLCQHLRGYLALVQHVGGVSALMAQNDRGLDTIQEVMLMVGNSTNTTSPANKLLQGFAAYTDKDLAKLAGMASEQKFTVPTALFISCIRLTQLRGRVADGTITDFALKLATRDLLNNISTFDAGEWGCNMKAIAGSRASSFARIFQVSTRLYGILSLPSSAIVSWSTASVCPQLPHLGAYQSVRVINRQTLLELLYQYRGAFARDIHLTWPLVVAGVSLAGDGSVEDRNFIAESLLAIWSNPLARRSPLLCLEKLRIFWASGKTAWDDCFDEPTPCNA</sequence>
<evidence type="ECO:0000313" key="2">
    <source>
        <dbReference type="Proteomes" id="UP001148737"/>
    </source>
</evidence>
<proteinExistence type="predicted"/>
<reference evidence="1" key="1">
    <citation type="submission" date="2022-07" db="EMBL/GenBank/DDBJ databases">
        <title>Genome Sequence of Lecanicillium saksenae.</title>
        <authorList>
            <person name="Buettner E."/>
        </authorList>
    </citation>
    <scope>NUCLEOTIDE SEQUENCE</scope>
    <source>
        <strain evidence="1">VT-O1</strain>
    </source>
</reference>
<organism evidence="1 2">
    <name type="scientific">Lecanicillium saksenae</name>
    <dbReference type="NCBI Taxonomy" id="468837"/>
    <lineage>
        <taxon>Eukaryota</taxon>
        <taxon>Fungi</taxon>
        <taxon>Dikarya</taxon>
        <taxon>Ascomycota</taxon>
        <taxon>Pezizomycotina</taxon>
        <taxon>Sordariomycetes</taxon>
        <taxon>Hypocreomycetidae</taxon>
        <taxon>Hypocreales</taxon>
        <taxon>Cordycipitaceae</taxon>
        <taxon>Lecanicillium</taxon>
    </lineage>
</organism>
<name>A0ACC1R2S2_9HYPO</name>
<keyword evidence="2" id="KW-1185">Reference proteome</keyword>
<comment type="caution">
    <text evidence="1">The sequence shown here is derived from an EMBL/GenBank/DDBJ whole genome shotgun (WGS) entry which is preliminary data.</text>
</comment>